<proteinExistence type="inferred from homology"/>
<organism evidence="17 18">
    <name type="scientific">Colwellia psychrerythraea</name>
    <name type="common">Vibrio psychroerythus</name>
    <dbReference type="NCBI Taxonomy" id="28229"/>
    <lineage>
        <taxon>Bacteria</taxon>
        <taxon>Pseudomonadati</taxon>
        <taxon>Pseudomonadota</taxon>
        <taxon>Gammaproteobacteria</taxon>
        <taxon>Alteromonadales</taxon>
        <taxon>Colwelliaceae</taxon>
        <taxon>Colwellia</taxon>
    </lineage>
</organism>
<dbReference type="AlphaFoldDB" id="A0A1Y5EF67"/>
<evidence type="ECO:0000256" key="3">
    <source>
        <dbReference type="ARBA" id="ARBA00004496"/>
    </source>
</evidence>
<evidence type="ECO:0000256" key="13">
    <source>
        <dbReference type="ARBA" id="ARBA00022993"/>
    </source>
</evidence>
<comment type="similarity">
    <text evidence="14 16">Belongs to the type III pantothenate kinase family.</text>
</comment>
<dbReference type="SUPFAM" id="SSF53067">
    <property type="entry name" value="Actin-like ATPase domain"/>
    <property type="match status" value="2"/>
</dbReference>
<evidence type="ECO:0000256" key="7">
    <source>
        <dbReference type="ARBA" id="ARBA00022490"/>
    </source>
</evidence>
<evidence type="ECO:0000313" key="17">
    <source>
        <dbReference type="EMBL" id="OUR80106.1"/>
    </source>
</evidence>
<evidence type="ECO:0000256" key="1">
    <source>
        <dbReference type="ARBA" id="ARBA00001206"/>
    </source>
</evidence>
<feature type="binding site" evidence="16">
    <location>
        <position position="174"/>
    </location>
    <ligand>
        <name>substrate</name>
    </ligand>
</feature>
<dbReference type="EC" id="2.7.1.33" evidence="6 16"/>
<dbReference type="GO" id="GO:0004594">
    <property type="term" value="F:pantothenate kinase activity"/>
    <property type="evidence" value="ECO:0007669"/>
    <property type="project" value="UniProtKB-UniRule"/>
</dbReference>
<name>A0A1Y5EF67_COLPS</name>
<protein>
    <recommendedName>
        <fullName evidence="15 16">Type III pantothenate kinase</fullName>
        <ecNumber evidence="6 16">2.7.1.33</ecNumber>
    </recommendedName>
    <alternativeName>
        <fullName evidence="16">PanK-III</fullName>
    </alternativeName>
    <alternativeName>
        <fullName evidence="16">Pantothenic acid kinase</fullName>
    </alternativeName>
</protein>
<dbReference type="CDD" id="cd24015">
    <property type="entry name" value="ASKHA_NBD_PanK-III"/>
    <property type="match status" value="1"/>
</dbReference>
<dbReference type="PANTHER" id="PTHR34265:SF1">
    <property type="entry name" value="TYPE III PANTOTHENATE KINASE"/>
    <property type="match status" value="1"/>
</dbReference>
<feature type="binding site" evidence="16">
    <location>
        <begin position="96"/>
        <end position="99"/>
    </location>
    <ligand>
        <name>substrate</name>
    </ligand>
</feature>
<keyword evidence="16" id="KW-0479">Metal-binding</keyword>
<evidence type="ECO:0000256" key="5">
    <source>
        <dbReference type="ARBA" id="ARBA00011738"/>
    </source>
</evidence>
<dbReference type="GO" id="GO:0005737">
    <property type="term" value="C:cytoplasm"/>
    <property type="evidence" value="ECO:0007669"/>
    <property type="project" value="UniProtKB-SubCell"/>
</dbReference>
<reference evidence="18" key="1">
    <citation type="journal article" date="2017" name="Proc. Natl. Acad. Sci. U.S.A.">
        <title>Simulation of Deepwater Horizon oil plume reveals substrate specialization within a complex community of hydrocarbon degraders.</title>
        <authorList>
            <person name="Hu P."/>
            <person name="Dubinsky E.A."/>
            <person name="Probst A.J."/>
            <person name="Wang J."/>
            <person name="Sieber C.M.K."/>
            <person name="Tom L.M."/>
            <person name="Gardinali P."/>
            <person name="Banfield J.F."/>
            <person name="Atlas R.M."/>
            <person name="Andersen G.L."/>
        </authorList>
    </citation>
    <scope>NUCLEOTIDE SEQUENCE [LARGE SCALE GENOMIC DNA]</scope>
</reference>
<dbReference type="Gene3D" id="3.30.420.40">
    <property type="match status" value="2"/>
</dbReference>
<keyword evidence="13 16" id="KW-0173">Coenzyme A biosynthesis</keyword>
<evidence type="ECO:0000256" key="2">
    <source>
        <dbReference type="ARBA" id="ARBA00001958"/>
    </source>
</evidence>
<feature type="active site" description="Proton acceptor" evidence="16">
    <location>
        <position position="98"/>
    </location>
</feature>
<dbReference type="GO" id="GO:0005524">
    <property type="term" value="F:ATP binding"/>
    <property type="evidence" value="ECO:0007669"/>
    <property type="project" value="UniProtKB-UniRule"/>
</dbReference>
<comment type="catalytic activity">
    <reaction evidence="1 16">
        <text>(R)-pantothenate + ATP = (R)-4'-phosphopantothenate + ADP + H(+)</text>
        <dbReference type="Rhea" id="RHEA:16373"/>
        <dbReference type="ChEBI" id="CHEBI:10986"/>
        <dbReference type="ChEBI" id="CHEBI:15378"/>
        <dbReference type="ChEBI" id="CHEBI:29032"/>
        <dbReference type="ChEBI" id="CHEBI:30616"/>
        <dbReference type="ChEBI" id="CHEBI:456216"/>
        <dbReference type="EC" id="2.7.1.33"/>
    </reaction>
</comment>
<comment type="subcellular location">
    <subcellularLocation>
        <location evidence="3 16">Cytoplasm</location>
    </subcellularLocation>
</comment>
<keyword evidence="7 16" id="KW-0963">Cytoplasm</keyword>
<evidence type="ECO:0000256" key="6">
    <source>
        <dbReference type="ARBA" id="ARBA00012102"/>
    </source>
</evidence>
<feature type="binding site" evidence="16">
    <location>
        <begin position="6"/>
        <end position="13"/>
    </location>
    <ligand>
        <name>ATP</name>
        <dbReference type="ChEBI" id="CHEBI:30616"/>
    </ligand>
</feature>
<dbReference type="GO" id="GO:0015937">
    <property type="term" value="P:coenzyme A biosynthetic process"/>
    <property type="evidence" value="ECO:0007669"/>
    <property type="project" value="UniProtKB-UniRule"/>
</dbReference>
<evidence type="ECO:0000256" key="16">
    <source>
        <dbReference type="HAMAP-Rule" id="MF_01274"/>
    </source>
</evidence>
<evidence type="ECO:0000313" key="18">
    <source>
        <dbReference type="Proteomes" id="UP000243053"/>
    </source>
</evidence>
<gene>
    <name evidence="16" type="primary">coaX</name>
    <name evidence="17" type="ORF">A9Q75_11125</name>
</gene>
<keyword evidence="10 16" id="KW-0418">Kinase</keyword>
<comment type="caution">
    <text evidence="17">The sequence shown here is derived from an EMBL/GenBank/DDBJ whole genome shotgun (WGS) entry which is preliminary data.</text>
</comment>
<comment type="cofactor">
    <cofactor evidence="16">
        <name>NH4(+)</name>
        <dbReference type="ChEBI" id="CHEBI:28938"/>
    </cofactor>
    <cofactor evidence="16">
        <name>K(+)</name>
        <dbReference type="ChEBI" id="CHEBI:29103"/>
    </cofactor>
    <text evidence="16">A monovalent cation. Ammonium or potassium.</text>
</comment>
<feature type="binding site" evidence="16">
    <location>
        <position position="122"/>
    </location>
    <ligand>
        <name>ATP</name>
        <dbReference type="ChEBI" id="CHEBI:30616"/>
    </ligand>
</feature>
<dbReference type="UniPathway" id="UPA00241">
    <property type="reaction ID" value="UER00352"/>
</dbReference>
<dbReference type="HAMAP" id="MF_01274">
    <property type="entry name" value="Pantothen_kinase_3"/>
    <property type="match status" value="1"/>
</dbReference>
<keyword evidence="9 16" id="KW-0547">Nucleotide-binding</keyword>
<evidence type="ECO:0000256" key="14">
    <source>
        <dbReference type="ARBA" id="ARBA00038036"/>
    </source>
</evidence>
<dbReference type="Proteomes" id="UP000243053">
    <property type="component" value="Unassembled WGS sequence"/>
</dbReference>
<sequence length="249" mass="27031">MILLIDIGNSRTKYVQLSNGELSATTQLNNNEFSVAYFAKYFSQASRVIVANVAKSALSNDLATWCESQKISFKQVHSEQKKNTLVSAYKEPTTLGIDRWLALLATIHLYPNENVLIIDAGTATTVDLLAANGQHQGGWILAGINALFNSILSHSTLVHAKSKVTPSLAFGANTTDNVNNACWAATLGMIEQAIEQAQQLSDINRIVLTGGDGKALTTLLLAQTADNITVVENIQFIDNLIFFGLQEYV</sequence>
<evidence type="ECO:0000256" key="11">
    <source>
        <dbReference type="ARBA" id="ARBA00022840"/>
    </source>
</evidence>
<evidence type="ECO:0000256" key="4">
    <source>
        <dbReference type="ARBA" id="ARBA00005225"/>
    </source>
</evidence>
<evidence type="ECO:0000256" key="15">
    <source>
        <dbReference type="ARBA" id="ARBA00040883"/>
    </source>
</evidence>
<comment type="function">
    <text evidence="16">Catalyzes the phosphorylation of pantothenate (Pan), the first step in CoA biosynthesis.</text>
</comment>
<evidence type="ECO:0000256" key="10">
    <source>
        <dbReference type="ARBA" id="ARBA00022777"/>
    </source>
</evidence>
<keyword evidence="12 16" id="KW-0630">Potassium</keyword>
<dbReference type="NCBIfam" id="TIGR00671">
    <property type="entry name" value="baf"/>
    <property type="match status" value="1"/>
</dbReference>
<comment type="pathway">
    <text evidence="4 16">Cofactor biosynthesis; coenzyme A biosynthesis; CoA from (R)-pantothenate: step 1/5.</text>
</comment>
<dbReference type="InterPro" id="IPR043129">
    <property type="entry name" value="ATPase_NBD"/>
</dbReference>
<evidence type="ECO:0000256" key="12">
    <source>
        <dbReference type="ARBA" id="ARBA00022958"/>
    </source>
</evidence>
<dbReference type="NCBIfam" id="NF009860">
    <property type="entry name" value="PRK13322.1-5"/>
    <property type="match status" value="1"/>
</dbReference>
<comment type="subunit">
    <text evidence="5 16">Homodimer.</text>
</comment>
<keyword evidence="8 16" id="KW-0808">Transferase</keyword>
<accession>A0A1Y5EF67</accession>
<keyword evidence="11 16" id="KW-0067">ATP-binding</keyword>
<evidence type="ECO:0000256" key="8">
    <source>
        <dbReference type="ARBA" id="ARBA00022679"/>
    </source>
</evidence>
<feature type="binding site" evidence="16">
    <location>
        <position position="119"/>
    </location>
    <ligand>
        <name>K(+)</name>
        <dbReference type="ChEBI" id="CHEBI:29103"/>
    </ligand>
</feature>
<dbReference type="GO" id="GO:0046872">
    <property type="term" value="F:metal ion binding"/>
    <property type="evidence" value="ECO:0007669"/>
    <property type="project" value="UniProtKB-KW"/>
</dbReference>
<dbReference type="PANTHER" id="PTHR34265">
    <property type="entry name" value="TYPE III PANTOTHENATE KINASE"/>
    <property type="match status" value="1"/>
</dbReference>
<dbReference type="Pfam" id="PF03309">
    <property type="entry name" value="Pan_kinase"/>
    <property type="match status" value="1"/>
</dbReference>
<dbReference type="EMBL" id="MAAF01000065">
    <property type="protein sequence ID" value="OUR80106.1"/>
    <property type="molecule type" value="Genomic_DNA"/>
</dbReference>
<evidence type="ECO:0000256" key="9">
    <source>
        <dbReference type="ARBA" id="ARBA00022741"/>
    </source>
</evidence>
<comment type="cofactor">
    <cofactor evidence="2">
        <name>K(+)</name>
        <dbReference type="ChEBI" id="CHEBI:29103"/>
    </cofactor>
</comment>
<dbReference type="InterPro" id="IPR004619">
    <property type="entry name" value="Type_III_PanK"/>
</dbReference>
<feature type="binding site" evidence="16">
    <location>
        <position position="89"/>
    </location>
    <ligand>
        <name>substrate</name>
    </ligand>
</feature>